<gene>
    <name evidence="2" type="ORF">DUNSADRAFT_6076</name>
</gene>
<feature type="non-terminal residue" evidence="2">
    <location>
        <position position="1"/>
    </location>
</feature>
<comment type="caution">
    <text evidence="2">The sequence shown here is derived from an EMBL/GenBank/DDBJ whole genome shotgun (WGS) entry which is preliminary data.</text>
</comment>
<evidence type="ECO:0000313" key="3">
    <source>
        <dbReference type="Proteomes" id="UP000815325"/>
    </source>
</evidence>
<feature type="region of interest" description="Disordered" evidence="1">
    <location>
        <begin position="17"/>
        <end position="61"/>
    </location>
</feature>
<dbReference type="Proteomes" id="UP000815325">
    <property type="component" value="Unassembled WGS sequence"/>
</dbReference>
<evidence type="ECO:0000313" key="2">
    <source>
        <dbReference type="EMBL" id="KAF5825893.1"/>
    </source>
</evidence>
<accession>A0ABQ7FUG8</accession>
<organism evidence="2 3">
    <name type="scientific">Dunaliella salina</name>
    <name type="common">Green alga</name>
    <name type="synonym">Protococcus salinus</name>
    <dbReference type="NCBI Taxonomy" id="3046"/>
    <lineage>
        <taxon>Eukaryota</taxon>
        <taxon>Viridiplantae</taxon>
        <taxon>Chlorophyta</taxon>
        <taxon>core chlorophytes</taxon>
        <taxon>Chlorophyceae</taxon>
        <taxon>CS clade</taxon>
        <taxon>Chlamydomonadales</taxon>
        <taxon>Dunaliellaceae</taxon>
        <taxon>Dunaliella</taxon>
    </lineage>
</organism>
<sequence>FAAEWDIDVASLSFWSPDTVTGRENQPVDPGSAEEGAGIDPSSTGGTGGGAGGAGGGAGAGTEVITKRAGLRMGAERSEGHTPIVEAKEGAGAVVASVGKGAKEDATVGVGAEEDASMGAGAQGGAEAGARSDGGVSSAATALAEDGRRQQGAAAIKGEPRRCAKGLLDNANQKTTIECSTLPNNNGNDHVQVCAKAAKCFKAPVQQRSSILECFGS</sequence>
<evidence type="ECO:0000256" key="1">
    <source>
        <dbReference type="SAM" id="MobiDB-lite"/>
    </source>
</evidence>
<name>A0ABQ7FUG8_DUNSA</name>
<keyword evidence="3" id="KW-1185">Reference proteome</keyword>
<feature type="compositionally biased region" description="Gly residues" evidence="1">
    <location>
        <begin position="45"/>
        <end position="60"/>
    </location>
</feature>
<protein>
    <submittedName>
        <fullName evidence="2">Uncharacterized protein</fullName>
    </submittedName>
</protein>
<reference evidence="2" key="1">
    <citation type="submission" date="2017-08" db="EMBL/GenBank/DDBJ databases">
        <authorList>
            <person name="Polle J.E."/>
            <person name="Barry K."/>
            <person name="Cushman J."/>
            <person name="Schmutz J."/>
            <person name="Tran D."/>
            <person name="Hathwaick L.T."/>
            <person name="Yim W.C."/>
            <person name="Jenkins J."/>
            <person name="Mckie-Krisberg Z.M."/>
            <person name="Prochnik S."/>
            <person name="Lindquist E."/>
            <person name="Dockter R.B."/>
            <person name="Adam C."/>
            <person name="Molina H."/>
            <person name="Bunkerborg J."/>
            <person name="Jin E."/>
            <person name="Buchheim M."/>
            <person name="Magnuson J."/>
        </authorList>
    </citation>
    <scope>NUCLEOTIDE SEQUENCE</scope>
    <source>
        <strain evidence="2">CCAP 19/18</strain>
    </source>
</reference>
<feature type="region of interest" description="Disordered" evidence="1">
    <location>
        <begin position="118"/>
        <end position="140"/>
    </location>
</feature>
<dbReference type="EMBL" id="MU071732">
    <property type="protein sequence ID" value="KAF5825893.1"/>
    <property type="molecule type" value="Genomic_DNA"/>
</dbReference>
<proteinExistence type="predicted"/>